<comment type="caution">
    <text evidence="16">The sequence shown here is derived from an EMBL/GenBank/DDBJ whole genome shotgun (WGS) entry which is preliminary data.</text>
</comment>
<feature type="disulfide bond" evidence="10">
    <location>
        <begin position="74"/>
        <end position="86"/>
    </location>
</feature>
<evidence type="ECO:0000256" key="4">
    <source>
        <dbReference type="ARBA" id="ARBA00022669"/>
    </source>
</evidence>
<dbReference type="Proteomes" id="UP001307849">
    <property type="component" value="Unassembled WGS sequence"/>
</dbReference>
<dbReference type="PROSITE" id="PS00026">
    <property type="entry name" value="CHIT_BIND_I_1"/>
    <property type="match status" value="1"/>
</dbReference>
<dbReference type="Gene3D" id="3.10.50.10">
    <property type="match status" value="1"/>
</dbReference>
<dbReference type="SMART" id="SM00270">
    <property type="entry name" value="ChtBD1"/>
    <property type="match status" value="2"/>
</dbReference>
<sequence>MLFHKFFPFFTLLLYFTGVQAQSTCSAKVPCKVGCCSKFGNCGFGPDFCGTGCLSNCNAKAECGKDAPAGKKTCPLNVCCSKWGFCGLTTEFCSKSAGCQSNCDTPAPKCTTNTLGPRRVGYYESWATTRRCAAVPPSKIQTTGLTHLIYSFASIDPYNFKIAPVSRLDVQLFGDITSLKRTSPTLKVFIAVGGWAFNDPGPTRQTFSKMVSTAGTRKIFIDSVMSFMRTYDFDGIDIDWEYPSADDRGGRPGDTENYVSLVREMRQAFTTAGKGWGISIAIPASFWYLQHFNLSAMASYIDWFNLMSYDFVGAWDATNKWTGPYVGAHTNLTMTQQALDLMWRSNISGAKINMGLGFYGRSFTLKNKACTKPGCQFTKAGAPGRCSAAAGILMNIEIQDIQKKKKVTPIFDKVAGVKYMSWDDQWVSFDDAESIAFKRHWAATKCLGGLMIWALDHDTRDNVGLAAAIGVTPSKFVAMAATQERPPRTNCYVAFCGDQCIAGYSIFGYGAGRFSSTDALGLPGACDGGKFSSICCPSNSMTKNPLETCRWVGNENLVSVVGPGPKRKRAGPTAPGLCKVGCPSGLTQIAQNTVTAQRRVTRFDEQWSYGYCLEGYASYCCPEFAVNLDKAPPPLLYEDAKSLKKRGFESLLGPLFNYGVMFKELYVDPQPVLRPVKIGIDIGGKQVTGFPALPTDEIPWDEFLPDVKNVTSGSSSEEDRDSSGDFDTDIDNLSDGEDPDSLNGLAYHDRQDTRTGERYGAYVAVASRRSHSTKSLTYTCVYRSFSQVCENIRSAIEVRGAPQLVQYVRNAGGYPIPDRWKSQHGNRNNPQGGQLRNPWLVYTDRPSRFYVTANDGSVATRTAWNLYPTCEVDEYPFHSTVQNSGAIVVARLVPREQNRNQGRDWGNFLRANRVAPWDTITITWTLPASKFANNIPWHSSYELGQNSDCFAARDNNSNNRVIDPAFAVMTDDPFARTVSQRLGAGVYRNSYPSNGLAAQPNPTNVNMARLARRDINPNPLPIPVQTRQPLENRDSSRVVKEQPIMLQPTKKIITVPVISPTNRPRK</sequence>
<feature type="chain" id="PRO_5042846751" description="chitinase" evidence="13">
    <location>
        <begin position="22"/>
        <end position="1066"/>
    </location>
</feature>
<evidence type="ECO:0000256" key="6">
    <source>
        <dbReference type="ARBA" id="ARBA00023024"/>
    </source>
</evidence>
<evidence type="ECO:0000256" key="9">
    <source>
        <dbReference type="ARBA" id="ARBA00023326"/>
    </source>
</evidence>
<evidence type="ECO:0000256" key="7">
    <source>
        <dbReference type="ARBA" id="ARBA00023277"/>
    </source>
</evidence>
<evidence type="ECO:0000256" key="3">
    <source>
        <dbReference type="ARBA" id="ARBA00012729"/>
    </source>
</evidence>
<dbReference type="EC" id="3.2.1.14" evidence="3"/>
<keyword evidence="10" id="KW-1015">Disulfide bond</keyword>
<keyword evidence="7" id="KW-0119">Carbohydrate metabolism</keyword>
<keyword evidence="13" id="KW-0732">Signal</keyword>
<dbReference type="SUPFAM" id="SSF51445">
    <property type="entry name" value="(Trans)glycosidases"/>
    <property type="match status" value="1"/>
</dbReference>
<comment type="catalytic activity">
    <reaction evidence="1">
        <text>Random endo-hydrolysis of N-acetyl-beta-D-glucosaminide (1-&gt;4)-beta-linkages in chitin and chitodextrins.</text>
        <dbReference type="EC" id="3.2.1.14"/>
    </reaction>
</comment>
<feature type="region of interest" description="Disordered" evidence="12">
    <location>
        <begin position="709"/>
        <end position="750"/>
    </location>
</feature>
<keyword evidence="8 11" id="KW-0326">Glycosidase</keyword>
<dbReference type="InterPro" id="IPR029476">
    <property type="entry name" value="DNase_NucA_NucB"/>
</dbReference>
<accession>A0AAN8RXN7</accession>
<dbReference type="GO" id="GO:0008061">
    <property type="term" value="F:chitin binding"/>
    <property type="evidence" value="ECO:0007669"/>
    <property type="project" value="UniProtKB-UniRule"/>
</dbReference>
<feature type="domain" description="GH18" evidence="15">
    <location>
        <begin position="117"/>
        <end position="475"/>
    </location>
</feature>
<keyword evidence="17" id="KW-1185">Reference proteome</keyword>
<feature type="disulfide bond" evidence="10">
    <location>
        <begin position="53"/>
        <end position="57"/>
    </location>
</feature>
<dbReference type="PROSITE" id="PS51910">
    <property type="entry name" value="GH18_2"/>
    <property type="match status" value="1"/>
</dbReference>
<feature type="region of interest" description="Disordered" evidence="12">
    <location>
        <begin position="818"/>
        <end position="837"/>
    </location>
</feature>
<dbReference type="Gene3D" id="3.30.60.10">
    <property type="entry name" value="Endochitinase-like"/>
    <property type="match status" value="1"/>
</dbReference>
<dbReference type="InterPro" id="IPR011583">
    <property type="entry name" value="Chitinase_II/V-like_cat"/>
</dbReference>
<dbReference type="GO" id="GO:0000272">
    <property type="term" value="P:polysaccharide catabolic process"/>
    <property type="evidence" value="ECO:0007669"/>
    <property type="project" value="UniProtKB-KW"/>
</dbReference>
<comment type="caution">
    <text evidence="10">Lacks conserved residue(s) required for the propagation of feature annotation.</text>
</comment>
<dbReference type="Pfam" id="PF00187">
    <property type="entry name" value="Chitin_bind_1"/>
    <property type="match status" value="1"/>
</dbReference>
<dbReference type="SUPFAM" id="SSF54556">
    <property type="entry name" value="Chitinase insertion domain"/>
    <property type="match status" value="1"/>
</dbReference>
<evidence type="ECO:0000256" key="8">
    <source>
        <dbReference type="ARBA" id="ARBA00023295"/>
    </source>
</evidence>
<dbReference type="GO" id="GO:0006032">
    <property type="term" value="P:chitin catabolic process"/>
    <property type="evidence" value="ECO:0007669"/>
    <property type="project" value="UniProtKB-KW"/>
</dbReference>
<dbReference type="InterPro" id="IPR029070">
    <property type="entry name" value="Chitinase_insertion_sf"/>
</dbReference>
<comment type="similarity">
    <text evidence="2">Belongs to the glycosyl hydrolase 18 family. Chitinase class V subfamily.</text>
</comment>
<evidence type="ECO:0000256" key="5">
    <source>
        <dbReference type="ARBA" id="ARBA00022801"/>
    </source>
</evidence>
<dbReference type="CDD" id="cd00035">
    <property type="entry name" value="ChtBD1"/>
    <property type="match status" value="1"/>
</dbReference>
<dbReference type="AlphaFoldDB" id="A0AAN8RXN7"/>
<proteinExistence type="inferred from homology"/>
<dbReference type="InterPro" id="IPR036861">
    <property type="entry name" value="Endochitinase-like_sf"/>
</dbReference>
<protein>
    <recommendedName>
        <fullName evidence="3">chitinase</fullName>
        <ecNumber evidence="3">3.2.1.14</ecNumber>
    </recommendedName>
</protein>
<dbReference type="InterPro" id="IPR001223">
    <property type="entry name" value="Glyco_hydro18_cat"/>
</dbReference>
<feature type="compositionally biased region" description="Polar residues" evidence="12">
    <location>
        <begin position="823"/>
        <end position="834"/>
    </location>
</feature>
<dbReference type="InterPro" id="IPR001579">
    <property type="entry name" value="Glyco_hydro_18_chit_AS"/>
</dbReference>
<feature type="domain" description="Chitin-binding type-1" evidence="14">
    <location>
        <begin position="60"/>
        <end position="105"/>
    </location>
</feature>
<dbReference type="Gene3D" id="3.20.20.80">
    <property type="entry name" value="Glycosidases"/>
    <property type="match status" value="1"/>
</dbReference>
<keyword evidence="5 11" id="KW-0378">Hydrolase</keyword>
<dbReference type="PANTHER" id="PTHR11177">
    <property type="entry name" value="CHITINASE"/>
    <property type="match status" value="1"/>
</dbReference>
<evidence type="ECO:0000259" key="15">
    <source>
        <dbReference type="PROSITE" id="PS51910"/>
    </source>
</evidence>
<dbReference type="PROSITE" id="PS50941">
    <property type="entry name" value="CHIT_BIND_I_2"/>
    <property type="match status" value="2"/>
</dbReference>
<feature type="disulfide bond" evidence="10">
    <location>
        <begin position="79"/>
        <end position="93"/>
    </location>
</feature>
<dbReference type="PROSITE" id="PS01095">
    <property type="entry name" value="GH18_1"/>
    <property type="match status" value="1"/>
</dbReference>
<keyword evidence="9" id="KW-0624">Polysaccharide degradation</keyword>
<feature type="disulfide bond" evidence="10">
    <location>
        <begin position="35"/>
        <end position="49"/>
    </location>
</feature>
<dbReference type="Pfam" id="PF00704">
    <property type="entry name" value="Glyco_hydro_18"/>
    <property type="match status" value="1"/>
</dbReference>
<evidence type="ECO:0000256" key="10">
    <source>
        <dbReference type="PROSITE-ProRule" id="PRU00261"/>
    </source>
</evidence>
<evidence type="ECO:0000256" key="2">
    <source>
        <dbReference type="ARBA" id="ARBA00008682"/>
    </source>
</evidence>
<dbReference type="InterPro" id="IPR018371">
    <property type="entry name" value="Chitin-binding_1_CS"/>
</dbReference>
<feature type="signal peptide" evidence="13">
    <location>
        <begin position="1"/>
        <end position="21"/>
    </location>
</feature>
<dbReference type="GO" id="GO:0008843">
    <property type="term" value="F:endochitinase activity"/>
    <property type="evidence" value="ECO:0007669"/>
    <property type="project" value="UniProtKB-EC"/>
</dbReference>
<evidence type="ECO:0000259" key="14">
    <source>
        <dbReference type="PROSITE" id="PS50941"/>
    </source>
</evidence>
<gene>
    <name evidence="16" type="ORF">TWF506_009251</name>
</gene>
<evidence type="ECO:0000256" key="11">
    <source>
        <dbReference type="RuleBase" id="RU000489"/>
    </source>
</evidence>
<dbReference type="SMART" id="SM00636">
    <property type="entry name" value="Glyco_18"/>
    <property type="match status" value="1"/>
</dbReference>
<dbReference type="SUPFAM" id="SSF57016">
    <property type="entry name" value="Plant lectins/antimicrobial peptides"/>
    <property type="match status" value="1"/>
</dbReference>
<evidence type="ECO:0000256" key="13">
    <source>
        <dbReference type="SAM" id="SignalP"/>
    </source>
</evidence>
<dbReference type="CDD" id="cd06922">
    <property type="entry name" value="ChtBD1_GH18_1"/>
    <property type="match status" value="1"/>
</dbReference>
<keyword evidence="6" id="KW-0146">Chitin degradation</keyword>
<dbReference type="Pfam" id="PF14040">
    <property type="entry name" value="DNase_NucA_NucB"/>
    <property type="match status" value="1"/>
</dbReference>
<evidence type="ECO:0000256" key="12">
    <source>
        <dbReference type="SAM" id="MobiDB-lite"/>
    </source>
</evidence>
<dbReference type="InterPro" id="IPR050314">
    <property type="entry name" value="Glycosyl_Hydrlase_18"/>
</dbReference>
<evidence type="ECO:0000313" key="16">
    <source>
        <dbReference type="EMBL" id="KAK6513087.1"/>
    </source>
</evidence>
<reference evidence="16 17" key="1">
    <citation type="submission" date="2019-10" db="EMBL/GenBank/DDBJ databases">
        <authorList>
            <person name="Palmer J.M."/>
        </authorList>
    </citation>
    <scope>NUCLEOTIDE SEQUENCE [LARGE SCALE GENOMIC DNA]</scope>
    <source>
        <strain evidence="16 17">TWF506</strain>
    </source>
</reference>
<dbReference type="PANTHER" id="PTHR11177:SF333">
    <property type="entry name" value="CHITINASE"/>
    <property type="match status" value="1"/>
</dbReference>
<name>A0AAN8RXN7_9PEZI</name>
<dbReference type="EMBL" id="JAVHJM010000006">
    <property type="protein sequence ID" value="KAK6513087.1"/>
    <property type="molecule type" value="Genomic_DNA"/>
</dbReference>
<organism evidence="16 17">
    <name type="scientific">Arthrobotrys conoides</name>
    <dbReference type="NCBI Taxonomy" id="74498"/>
    <lineage>
        <taxon>Eukaryota</taxon>
        <taxon>Fungi</taxon>
        <taxon>Dikarya</taxon>
        <taxon>Ascomycota</taxon>
        <taxon>Pezizomycotina</taxon>
        <taxon>Orbiliomycetes</taxon>
        <taxon>Orbiliales</taxon>
        <taxon>Orbiliaceae</taxon>
        <taxon>Arthrobotrys</taxon>
    </lineage>
</organism>
<feature type="compositionally biased region" description="Acidic residues" evidence="12">
    <location>
        <begin position="716"/>
        <end position="740"/>
    </location>
</feature>
<dbReference type="InterPro" id="IPR001002">
    <property type="entry name" value="Chitin-bd_1"/>
</dbReference>
<feature type="disulfide bond" evidence="10">
    <location>
        <begin position="99"/>
        <end position="103"/>
    </location>
</feature>
<keyword evidence="4 10" id="KW-0147">Chitin-binding</keyword>
<feature type="region of interest" description="Disordered" evidence="12">
    <location>
        <begin position="1016"/>
        <end position="1038"/>
    </location>
</feature>
<evidence type="ECO:0000313" key="17">
    <source>
        <dbReference type="Proteomes" id="UP001307849"/>
    </source>
</evidence>
<feature type="domain" description="Chitin-binding type-1" evidence="14">
    <location>
        <begin position="22"/>
        <end position="59"/>
    </location>
</feature>
<dbReference type="InterPro" id="IPR017853">
    <property type="entry name" value="GH"/>
</dbReference>
<evidence type="ECO:0000256" key="1">
    <source>
        <dbReference type="ARBA" id="ARBA00000822"/>
    </source>
</evidence>